<accession>A0A411DHM1</accession>
<sequence length="258" mass="26994">MKKKAILITSIFGSLFYHSQVGINTSTPMKSLHVNGALQVVNELNVGGTASTAGSAGIAGQVLKSNGPGNAPTWQSIAGVPSSTGTVIVVNGQFMVAQEIIVQMTNDFTYTAGSNGGIPVAIGSLNNEIVDNENLYTGSPSTNSFKVSADGVYQIMMNAQLSTSNDSSNQPTIPVIGIWDDTSSSWVARVNDVYWAGSSTSVGGGPKQTYTLITSIPMLASHTYSFRLSNTVDVIVRYLSSGSTGSGPVTQMSLRRLK</sequence>
<reference evidence="1" key="1">
    <citation type="submission" date="2019-01" db="EMBL/GenBank/DDBJ databases">
        <title>Whole Genome Sequencing for Putative Detection of Antimicrobial Resistance and Potential Virulence Factors in Chryseobacterium indologenes isolated from Nile Tilapia in Tanzania.</title>
        <authorList>
            <person name="Mwega E."/>
            <person name="Mutoloki S."/>
            <person name="Mugimba K."/>
            <person name="Colquhoun D."/>
            <person name="Mdegela R."/>
            <person name="Evensen O."/>
            <person name="Wasteson Y."/>
        </authorList>
    </citation>
    <scope>NUCLEOTIDE SEQUENCE [LARGE SCALE GENOMIC DNA]</scope>
    <source>
        <strain evidence="1">StR 01</strain>
    </source>
</reference>
<protein>
    <submittedName>
        <fullName evidence="1">Uncharacterized protein</fullName>
    </submittedName>
</protein>
<organism evidence="1">
    <name type="scientific">Chryseobacterium indologenes</name>
    <name type="common">Flavobacterium indologenes</name>
    <dbReference type="NCBI Taxonomy" id="253"/>
    <lineage>
        <taxon>Bacteria</taxon>
        <taxon>Pseudomonadati</taxon>
        <taxon>Bacteroidota</taxon>
        <taxon>Flavobacteriia</taxon>
        <taxon>Flavobacteriales</taxon>
        <taxon>Weeksellaceae</taxon>
        <taxon>Chryseobacterium group</taxon>
        <taxon>Chryseobacterium</taxon>
    </lineage>
</organism>
<gene>
    <name evidence="1" type="ORF">EU348_01125</name>
</gene>
<dbReference type="AlphaFoldDB" id="A0A411DHM1"/>
<name>A0A411DHM1_CHRID</name>
<dbReference type="EMBL" id="CP035532">
    <property type="protein sequence ID" value="QBA19840.1"/>
    <property type="molecule type" value="Genomic_DNA"/>
</dbReference>
<evidence type="ECO:0000313" key="1">
    <source>
        <dbReference type="EMBL" id="QBA19840.1"/>
    </source>
</evidence>
<proteinExistence type="predicted"/>